<gene>
    <name evidence="1" type="ORF">Lsai_0198</name>
</gene>
<dbReference type="AlphaFoldDB" id="A0A0W0YT67"/>
<accession>A0A0W0YT67</accession>
<dbReference type="EMBL" id="LNYV01000003">
    <property type="protein sequence ID" value="KTD60088.1"/>
    <property type="molecule type" value="Genomic_DNA"/>
</dbReference>
<reference evidence="1 2" key="1">
    <citation type="submission" date="2015-11" db="EMBL/GenBank/DDBJ databases">
        <title>Genomic analysis of 38 Legionella species identifies large and diverse effector repertoires.</title>
        <authorList>
            <person name="Burstein D."/>
            <person name="Amaro F."/>
            <person name="Zusman T."/>
            <person name="Lifshitz Z."/>
            <person name="Cohen O."/>
            <person name="Gilbert J.A."/>
            <person name="Pupko T."/>
            <person name="Shuman H.A."/>
            <person name="Segal G."/>
        </authorList>
    </citation>
    <scope>NUCLEOTIDE SEQUENCE [LARGE SCALE GENOMIC DNA]</scope>
    <source>
        <strain evidence="1 2">Mt.St.Helens-4</strain>
    </source>
</reference>
<proteinExistence type="predicted"/>
<evidence type="ECO:0000313" key="2">
    <source>
        <dbReference type="Proteomes" id="UP000054621"/>
    </source>
</evidence>
<evidence type="ECO:0000313" key="1">
    <source>
        <dbReference type="EMBL" id="KTD60088.1"/>
    </source>
</evidence>
<dbReference type="RefSeq" id="WP_027270045.1">
    <property type="nucleotide sequence ID" value="NZ_CAAAJE010000005.1"/>
</dbReference>
<dbReference type="PATRIC" id="fig|28087.4.peg.210"/>
<dbReference type="OrthoDB" id="5651846at2"/>
<sequence>MRFTHINIETLILVAIWEQPSIFQGCFKISTLKNEQEKYFFFRCELNNSIDFLGHEFHPDNYCLTHFYCKEEKIDLGNGGESIEYALYILKYALYITIKEMLTHRNQKHQFLYMDDVVLESLVQKIKPILNQSSLWSEAMKEIGFAVAMDFCPQEAMAEIAVQTLLSHFSELKV</sequence>
<dbReference type="eggNOG" id="ENOG5031E72">
    <property type="taxonomic scope" value="Bacteria"/>
</dbReference>
<protein>
    <submittedName>
        <fullName evidence="1">Uncharacterized protein</fullName>
    </submittedName>
</protein>
<organism evidence="1 2">
    <name type="scientific">Legionella sainthelensi</name>
    <dbReference type="NCBI Taxonomy" id="28087"/>
    <lineage>
        <taxon>Bacteria</taxon>
        <taxon>Pseudomonadati</taxon>
        <taxon>Pseudomonadota</taxon>
        <taxon>Gammaproteobacteria</taxon>
        <taxon>Legionellales</taxon>
        <taxon>Legionellaceae</taxon>
        <taxon>Legionella</taxon>
    </lineage>
</organism>
<name>A0A0W0YT67_9GAMM</name>
<dbReference type="Proteomes" id="UP000054621">
    <property type="component" value="Unassembled WGS sequence"/>
</dbReference>
<comment type="caution">
    <text evidence="1">The sequence shown here is derived from an EMBL/GenBank/DDBJ whole genome shotgun (WGS) entry which is preliminary data.</text>
</comment>